<name>A0ABN8EJV0_9GAMM</name>
<accession>A0ABN8EJV0</accession>
<protein>
    <submittedName>
        <fullName evidence="1">Uncharacterized protein</fullName>
    </submittedName>
</protein>
<reference evidence="1" key="1">
    <citation type="submission" date="2021-12" db="EMBL/GenBank/DDBJ databases">
        <authorList>
            <person name="Rodrigo-Torres L."/>
            <person name="Arahal R. D."/>
            <person name="Lucena T."/>
        </authorList>
    </citation>
    <scope>NUCLEOTIDE SEQUENCE</scope>
    <source>
        <strain evidence="1">CECT 8267</strain>
    </source>
</reference>
<dbReference type="RefSeq" id="WP_237444061.1">
    <property type="nucleotide sequence ID" value="NZ_CAKLPX010000001.1"/>
</dbReference>
<keyword evidence="2" id="KW-1185">Reference proteome</keyword>
<dbReference type="EMBL" id="CAKLPX010000001">
    <property type="protein sequence ID" value="CAH0991410.1"/>
    <property type="molecule type" value="Genomic_DNA"/>
</dbReference>
<evidence type="ECO:0000313" key="1">
    <source>
        <dbReference type="EMBL" id="CAH0991410.1"/>
    </source>
</evidence>
<evidence type="ECO:0000313" key="2">
    <source>
        <dbReference type="Proteomes" id="UP000838100"/>
    </source>
</evidence>
<proteinExistence type="predicted"/>
<sequence>MYNGWETHLVRTALQKRLEEIRSELIRTPLSAMHRILELNAEIDKNEIMLEKLNHNISPITGEQIGNTSPTPLP</sequence>
<gene>
    <name evidence="1" type="ORF">SIN8267_01514</name>
</gene>
<organism evidence="1 2">
    <name type="scientific">Sinobacterium norvegicum</name>
    <dbReference type="NCBI Taxonomy" id="1641715"/>
    <lineage>
        <taxon>Bacteria</taxon>
        <taxon>Pseudomonadati</taxon>
        <taxon>Pseudomonadota</taxon>
        <taxon>Gammaproteobacteria</taxon>
        <taxon>Cellvibrionales</taxon>
        <taxon>Spongiibacteraceae</taxon>
        <taxon>Sinobacterium</taxon>
    </lineage>
</organism>
<dbReference type="Proteomes" id="UP000838100">
    <property type="component" value="Unassembled WGS sequence"/>
</dbReference>
<comment type="caution">
    <text evidence="1">The sequence shown here is derived from an EMBL/GenBank/DDBJ whole genome shotgun (WGS) entry which is preliminary data.</text>
</comment>